<keyword evidence="2" id="KW-0808">Transferase</keyword>
<dbReference type="CDD" id="cd00192">
    <property type="entry name" value="PTKc"/>
    <property type="match status" value="1"/>
</dbReference>
<feature type="domain" description="Protein kinase" evidence="11">
    <location>
        <begin position="335"/>
        <end position="723"/>
    </location>
</feature>
<dbReference type="GO" id="GO:0007169">
    <property type="term" value="P:cell surface receptor protein tyrosine kinase signaling pathway"/>
    <property type="evidence" value="ECO:0007669"/>
    <property type="project" value="TreeGrafter"/>
</dbReference>
<dbReference type="FunFam" id="1.10.510.10:FF:000554">
    <property type="entry name" value="Predicted protein"/>
    <property type="match status" value="1"/>
</dbReference>
<proteinExistence type="predicted"/>
<dbReference type="PROSITE" id="PS00109">
    <property type="entry name" value="PROTEIN_KINASE_TYR"/>
    <property type="match status" value="1"/>
</dbReference>
<dbReference type="Gene3D" id="1.10.510.10">
    <property type="entry name" value="Transferase(Phosphotransferase) domain 1"/>
    <property type="match status" value="1"/>
</dbReference>
<evidence type="ECO:0000256" key="3">
    <source>
        <dbReference type="ARBA" id="ARBA00022741"/>
    </source>
</evidence>
<evidence type="ECO:0000256" key="2">
    <source>
        <dbReference type="ARBA" id="ARBA00022679"/>
    </source>
</evidence>
<keyword evidence="12" id="KW-0675">Receptor</keyword>
<evidence type="ECO:0000256" key="7">
    <source>
        <dbReference type="ARBA" id="ARBA00051243"/>
    </source>
</evidence>
<dbReference type="GO" id="GO:0004714">
    <property type="term" value="F:transmembrane receptor protein tyrosine kinase activity"/>
    <property type="evidence" value="ECO:0007669"/>
    <property type="project" value="UniProtKB-EC"/>
</dbReference>
<dbReference type="AlphaFoldDB" id="A0A6P7GAA5"/>
<evidence type="ECO:0000259" key="11">
    <source>
        <dbReference type="PROSITE" id="PS50011"/>
    </source>
</evidence>
<evidence type="ECO:0000256" key="1">
    <source>
        <dbReference type="ARBA" id="ARBA00004167"/>
    </source>
</evidence>
<evidence type="ECO:0000256" key="5">
    <source>
        <dbReference type="ARBA" id="ARBA00022840"/>
    </source>
</evidence>
<dbReference type="InterPro" id="IPR017441">
    <property type="entry name" value="Protein_kinase_ATP_BS"/>
</dbReference>
<dbReference type="InterPro" id="IPR001245">
    <property type="entry name" value="Ser-Thr/Tyr_kinase_cat_dom"/>
</dbReference>
<feature type="chain" id="PRO_5027709578" evidence="10">
    <location>
        <begin position="22"/>
        <end position="750"/>
    </location>
</feature>
<dbReference type="GO" id="GO:0005886">
    <property type="term" value="C:plasma membrane"/>
    <property type="evidence" value="ECO:0007669"/>
    <property type="project" value="TreeGrafter"/>
</dbReference>
<feature type="transmembrane region" description="Helical" evidence="9">
    <location>
        <begin position="245"/>
        <end position="266"/>
    </location>
</feature>
<keyword evidence="9" id="KW-1133">Transmembrane helix</keyword>
<comment type="catalytic activity">
    <reaction evidence="7">
        <text>L-tyrosyl-[protein] + ATP = O-phospho-L-tyrosyl-[protein] + ADP + H(+)</text>
        <dbReference type="Rhea" id="RHEA:10596"/>
        <dbReference type="Rhea" id="RHEA-COMP:10136"/>
        <dbReference type="Rhea" id="RHEA-COMP:20101"/>
        <dbReference type="ChEBI" id="CHEBI:15378"/>
        <dbReference type="ChEBI" id="CHEBI:30616"/>
        <dbReference type="ChEBI" id="CHEBI:46858"/>
        <dbReference type="ChEBI" id="CHEBI:61978"/>
        <dbReference type="ChEBI" id="CHEBI:456216"/>
        <dbReference type="EC" id="2.7.10.1"/>
    </reaction>
</comment>
<dbReference type="Pfam" id="PF07714">
    <property type="entry name" value="PK_Tyr_Ser-Thr"/>
    <property type="match status" value="1"/>
</dbReference>
<keyword evidence="3 8" id="KW-0547">Nucleotide-binding</keyword>
<dbReference type="GO" id="GO:0043235">
    <property type="term" value="C:receptor complex"/>
    <property type="evidence" value="ECO:0007669"/>
    <property type="project" value="TreeGrafter"/>
</dbReference>
<dbReference type="PANTHER" id="PTHR24416:SF594">
    <property type="entry name" value="PROTEIN KINASE DOMAIN-CONTAINING PROTEIN"/>
    <property type="match status" value="1"/>
</dbReference>
<dbReference type="InterPro" id="IPR000719">
    <property type="entry name" value="Prot_kinase_dom"/>
</dbReference>
<dbReference type="InterPro" id="IPR020635">
    <property type="entry name" value="Tyr_kinase_cat_dom"/>
</dbReference>
<dbReference type="InParanoid" id="A0A6P7GAA5"/>
<gene>
    <name evidence="12" type="primary">LOC114337510</name>
</gene>
<dbReference type="Gene3D" id="3.30.200.20">
    <property type="entry name" value="Phosphorylase Kinase, domain 1"/>
    <property type="match status" value="1"/>
</dbReference>
<dbReference type="FunCoup" id="A0A6P7GAA5">
    <property type="interactions" value="3"/>
</dbReference>
<accession>A0A6P7GAA5</accession>
<feature type="binding site" evidence="8">
    <location>
        <position position="369"/>
    </location>
    <ligand>
        <name>ATP</name>
        <dbReference type="ChEBI" id="CHEBI:30616"/>
    </ligand>
</feature>
<dbReference type="RefSeq" id="XP_028143772.1">
    <property type="nucleotide sequence ID" value="XM_028287971.1"/>
</dbReference>
<dbReference type="PROSITE" id="PS00107">
    <property type="entry name" value="PROTEIN_KINASE_ATP"/>
    <property type="match status" value="1"/>
</dbReference>
<evidence type="ECO:0000256" key="9">
    <source>
        <dbReference type="SAM" id="Phobius"/>
    </source>
</evidence>
<keyword evidence="4" id="KW-0418">Kinase</keyword>
<organism evidence="12">
    <name type="scientific">Diabrotica virgifera virgifera</name>
    <name type="common">western corn rootworm</name>
    <dbReference type="NCBI Taxonomy" id="50390"/>
    <lineage>
        <taxon>Eukaryota</taxon>
        <taxon>Metazoa</taxon>
        <taxon>Ecdysozoa</taxon>
        <taxon>Arthropoda</taxon>
        <taxon>Hexapoda</taxon>
        <taxon>Insecta</taxon>
        <taxon>Pterygota</taxon>
        <taxon>Neoptera</taxon>
        <taxon>Endopterygota</taxon>
        <taxon>Coleoptera</taxon>
        <taxon>Polyphaga</taxon>
        <taxon>Cucujiformia</taxon>
        <taxon>Chrysomeloidea</taxon>
        <taxon>Chrysomelidae</taxon>
        <taxon>Galerucinae</taxon>
        <taxon>Diabroticina</taxon>
        <taxon>Diabroticites</taxon>
        <taxon>Diabrotica</taxon>
    </lineage>
</organism>
<dbReference type="GO" id="GO:0005524">
    <property type="term" value="F:ATP binding"/>
    <property type="evidence" value="ECO:0007669"/>
    <property type="project" value="UniProtKB-UniRule"/>
</dbReference>
<evidence type="ECO:0000256" key="4">
    <source>
        <dbReference type="ARBA" id="ARBA00022777"/>
    </source>
</evidence>
<reference evidence="12" key="1">
    <citation type="submission" date="2025-08" db="UniProtKB">
        <authorList>
            <consortium name="RefSeq"/>
        </authorList>
    </citation>
    <scope>IDENTIFICATION</scope>
</reference>
<evidence type="ECO:0000256" key="10">
    <source>
        <dbReference type="SAM" id="SignalP"/>
    </source>
</evidence>
<dbReference type="PROSITE" id="PS50011">
    <property type="entry name" value="PROTEIN_KINASE_DOM"/>
    <property type="match status" value="1"/>
</dbReference>
<dbReference type="SUPFAM" id="SSF56112">
    <property type="entry name" value="Protein kinase-like (PK-like)"/>
    <property type="match status" value="1"/>
</dbReference>
<keyword evidence="10" id="KW-0732">Signal</keyword>
<dbReference type="InterPro" id="IPR011009">
    <property type="entry name" value="Kinase-like_dom_sf"/>
</dbReference>
<feature type="signal peptide" evidence="10">
    <location>
        <begin position="1"/>
        <end position="21"/>
    </location>
</feature>
<sequence>MFRNMLFISILIVFCLKTAAAYDSDGFLGSEILTNLTISTFLDDNRNIRLNLTWENVTDTVDQISIRFIDTEESICNPIDGVDRLSVKQSETLIIPSLNLANPADNLVNGCEYEIIIETHDLLENLEQTFIYQIPDCVQDKCKCAKSSPYQLSSIIPVHDDVYFLKWDKLSNEELTLLDVYYIRDDNSTAPSQVKQCNVSDDGAEITLPDLKESVSYRITARFYYDGCNYPSFITFTVPEERNPLTVIFVLVLAVIFVLMFLYTLVMSSNRLKTKLASYKKYISCWDEEIGDLQATSPLSHTILKEEVTNSQYTPLEFVMNVHKYDKFEFPRNKVIARGVLGEGAFGIVYYGEAFELNNNPGYTKVAIKQLKEGASDEEKQDLKNEIKIMKKVGNHKHVVQLLGCVTMDQPYMMILELAPNGSLKDYLLKLREKWSKRKSRFFFADDTAENWDPNKKMDSDKLNYTRVVFDTTENSYITPDDLLEDGSFYRPEQNAVNMEYMSKYLSLGKLRRISEKSQDPHSPTSITSSALLSCADTEVTTLPPTPEIKECINAAGYVQRIDPLLDNDELQQFALQIASGMEYLEKIKVTHRDLAARNILMGNNKVLKISDFGLSRVGTYVSKKGQKLPLRWMAIEAIEEKICTNKSDVWSFAVVLWEIGTLGAFPYPKTHNNFVLYELKLGKRLERPKVCTDDLYNLMMKCWSEKPDDRPNFSDIVEHLDTKKKKIYVDFNTLSPTYIFPPVQEPEST</sequence>
<comment type="subcellular location">
    <subcellularLocation>
        <location evidence="1">Membrane</location>
        <topology evidence="1">Single-pass membrane protein</topology>
    </subcellularLocation>
</comment>
<keyword evidence="9" id="KW-0472">Membrane</keyword>
<keyword evidence="9" id="KW-0812">Transmembrane</keyword>
<dbReference type="PANTHER" id="PTHR24416">
    <property type="entry name" value="TYROSINE-PROTEIN KINASE RECEPTOR"/>
    <property type="match status" value="1"/>
</dbReference>
<name>A0A6P7GAA5_DIAVI</name>
<keyword evidence="6" id="KW-0829">Tyrosine-protein kinase</keyword>
<dbReference type="InterPro" id="IPR008266">
    <property type="entry name" value="Tyr_kinase_AS"/>
</dbReference>
<evidence type="ECO:0000256" key="8">
    <source>
        <dbReference type="PROSITE-ProRule" id="PRU10141"/>
    </source>
</evidence>
<dbReference type="SMART" id="SM00219">
    <property type="entry name" value="TyrKc"/>
    <property type="match status" value="1"/>
</dbReference>
<evidence type="ECO:0000256" key="6">
    <source>
        <dbReference type="ARBA" id="ARBA00023137"/>
    </source>
</evidence>
<evidence type="ECO:0000313" key="12">
    <source>
        <dbReference type="RefSeq" id="XP_028143772.1"/>
    </source>
</evidence>
<dbReference type="InterPro" id="IPR050122">
    <property type="entry name" value="RTK"/>
</dbReference>
<keyword evidence="5 8" id="KW-0067">ATP-binding</keyword>
<protein>
    <submittedName>
        <fullName evidence="12">Platelet-derived growth factor receptor alpha</fullName>
    </submittedName>
</protein>